<keyword evidence="1" id="KW-0472">Membrane</keyword>
<dbReference type="Proteomes" id="UP000326903">
    <property type="component" value="Unassembled WGS sequence"/>
</dbReference>
<feature type="transmembrane region" description="Helical" evidence="1">
    <location>
        <begin position="197"/>
        <end position="221"/>
    </location>
</feature>
<feature type="transmembrane region" description="Helical" evidence="1">
    <location>
        <begin position="108"/>
        <end position="128"/>
    </location>
</feature>
<dbReference type="InterPro" id="IPR034804">
    <property type="entry name" value="SQR/QFR_C/D"/>
</dbReference>
<dbReference type="AlphaFoldDB" id="A0A5J5IE16"/>
<dbReference type="RefSeq" id="WP_150416432.1">
    <property type="nucleotide sequence ID" value="NZ_VYQF01000008.1"/>
</dbReference>
<protein>
    <submittedName>
        <fullName evidence="2">Succinate dehydrogenase cytochrome b subunit</fullName>
    </submittedName>
</protein>
<keyword evidence="1" id="KW-0812">Transmembrane</keyword>
<accession>A0A5J5IE16</accession>
<evidence type="ECO:0000313" key="3">
    <source>
        <dbReference type="Proteomes" id="UP000326903"/>
    </source>
</evidence>
<dbReference type="SUPFAM" id="SSF81343">
    <property type="entry name" value="Fumarate reductase respiratory complex transmembrane subunits"/>
    <property type="match status" value="1"/>
</dbReference>
<name>A0A5J5IE16_9BACT</name>
<organism evidence="2 3">
    <name type="scientific">Ginsengibacter hankyongi</name>
    <dbReference type="NCBI Taxonomy" id="2607284"/>
    <lineage>
        <taxon>Bacteria</taxon>
        <taxon>Pseudomonadati</taxon>
        <taxon>Bacteroidota</taxon>
        <taxon>Chitinophagia</taxon>
        <taxon>Chitinophagales</taxon>
        <taxon>Chitinophagaceae</taxon>
        <taxon>Ginsengibacter</taxon>
    </lineage>
</organism>
<feature type="transmembrane region" description="Helical" evidence="1">
    <location>
        <begin position="15"/>
        <end position="38"/>
    </location>
</feature>
<dbReference type="EMBL" id="VYQF01000008">
    <property type="protein sequence ID" value="KAA9036309.1"/>
    <property type="molecule type" value="Genomic_DNA"/>
</dbReference>
<dbReference type="InterPro" id="IPR011138">
    <property type="entry name" value="Cytochrome_b-558"/>
</dbReference>
<dbReference type="NCBIfam" id="TIGR02046">
    <property type="entry name" value="sdhC_b558_fam"/>
    <property type="match status" value="1"/>
</dbReference>
<keyword evidence="1" id="KW-1133">Transmembrane helix</keyword>
<proteinExistence type="predicted"/>
<reference evidence="2 3" key="1">
    <citation type="submission" date="2019-09" db="EMBL/GenBank/DDBJ databases">
        <title>Draft genome sequence of Ginsengibacter sp. BR5-29.</title>
        <authorList>
            <person name="Im W.-T."/>
        </authorList>
    </citation>
    <scope>NUCLEOTIDE SEQUENCE [LARGE SCALE GENOMIC DNA]</scope>
    <source>
        <strain evidence="2 3">BR5-29</strain>
    </source>
</reference>
<comment type="caution">
    <text evidence="2">The sequence shown here is derived from an EMBL/GenBank/DDBJ whole genome shotgun (WGS) entry which is preliminary data.</text>
</comment>
<evidence type="ECO:0000256" key="1">
    <source>
        <dbReference type="SAM" id="Phobius"/>
    </source>
</evidence>
<feature type="transmembrane region" description="Helical" evidence="1">
    <location>
        <begin position="58"/>
        <end position="82"/>
    </location>
</feature>
<dbReference type="Gene3D" id="1.20.1300.10">
    <property type="entry name" value="Fumarate reductase/succinate dehydrogenase, transmembrane subunit"/>
    <property type="match status" value="1"/>
</dbReference>
<feature type="transmembrane region" description="Helical" evidence="1">
    <location>
        <begin position="156"/>
        <end position="176"/>
    </location>
</feature>
<keyword evidence="3" id="KW-1185">Reference proteome</keyword>
<sequence length="222" mass="26045">MTWKQLFTSSIGKKFLMALTGFFLIIYLIVHAGINAMIFYNDNGETFNKAAYFMSRNFFMRFLEIGLFAVFILHIIQGLLLWKKNRAARSIGYQKQNYPAGIKWYSRYMGWLGTFLLLFLVMHLYHFWAGTKNEMYFNGPQVNLYYEMKDVFTNPLFFTLYMVGLASLLFHLLQGFQSAFQTFGINHRRWTPILKGIGIFYSVAICILFAMMPVSFMAGWLQ</sequence>
<dbReference type="CDD" id="cd03498">
    <property type="entry name" value="SQR_TypeB_2_TM"/>
    <property type="match status" value="1"/>
</dbReference>
<gene>
    <name evidence="2" type="ORF">FW778_18915</name>
</gene>
<evidence type="ECO:0000313" key="2">
    <source>
        <dbReference type="EMBL" id="KAA9036309.1"/>
    </source>
</evidence>
<dbReference type="GO" id="GO:0016020">
    <property type="term" value="C:membrane"/>
    <property type="evidence" value="ECO:0007669"/>
    <property type="project" value="InterPro"/>
</dbReference>